<feature type="signal peptide" evidence="2">
    <location>
        <begin position="1"/>
        <end position="25"/>
    </location>
</feature>
<keyword evidence="4" id="KW-1185">Reference proteome</keyword>
<evidence type="ECO:0000313" key="3">
    <source>
        <dbReference type="EMBL" id="GFO20066.1"/>
    </source>
</evidence>
<proteinExistence type="predicted"/>
<gene>
    <name evidence="3" type="ORF">PoB_004657100</name>
</gene>
<feature type="chain" id="PRO_5043842410" evidence="2">
    <location>
        <begin position="26"/>
        <end position="103"/>
    </location>
</feature>
<dbReference type="Proteomes" id="UP000735302">
    <property type="component" value="Unassembled WGS sequence"/>
</dbReference>
<sequence>MNSRIFLAGLTFAVVCACIVHQSEAGWRERFHIDKLLSHNSRAKKILNGPLGILIDIVGDTMLFLMDTLLGGLYLPVNRFKDLKKEIDGLKKLVHGGGLKHSF</sequence>
<name>A0AAV4B9M1_9GAST</name>
<comment type="caution">
    <text evidence="3">The sequence shown here is derived from an EMBL/GenBank/DDBJ whole genome shotgun (WGS) entry which is preliminary data.</text>
</comment>
<keyword evidence="1" id="KW-1133">Transmembrane helix</keyword>
<reference evidence="3 4" key="1">
    <citation type="journal article" date="2021" name="Elife">
        <title>Chloroplast acquisition without the gene transfer in kleptoplastic sea slugs, Plakobranchus ocellatus.</title>
        <authorList>
            <person name="Maeda T."/>
            <person name="Takahashi S."/>
            <person name="Yoshida T."/>
            <person name="Shimamura S."/>
            <person name="Takaki Y."/>
            <person name="Nagai Y."/>
            <person name="Toyoda A."/>
            <person name="Suzuki Y."/>
            <person name="Arimoto A."/>
            <person name="Ishii H."/>
            <person name="Satoh N."/>
            <person name="Nishiyama T."/>
            <person name="Hasebe M."/>
            <person name="Maruyama T."/>
            <person name="Minagawa J."/>
            <person name="Obokata J."/>
            <person name="Shigenobu S."/>
        </authorList>
    </citation>
    <scope>NUCLEOTIDE SEQUENCE [LARGE SCALE GENOMIC DNA]</scope>
</reference>
<keyword evidence="2" id="KW-0732">Signal</keyword>
<organism evidence="3 4">
    <name type="scientific">Plakobranchus ocellatus</name>
    <dbReference type="NCBI Taxonomy" id="259542"/>
    <lineage>
        <taxon>Eukaryota</taxon>
        <taxon>Metazoa</taxon>
        <taxon>Spiralia</taxon>
        <taxon>Lophotrochozoa</taxon>
        <taxon>Mollusca</taxon>
        <taxon>Gastropoda</taxon>
        <taxon>Heterobranchia</taxon>
        <taxon>Euthyneura</taxon>
        <taxon>Panpulmonata</taxon>
        <taxon>Sacoglossa</taxon>
        <taxon>Placobranchoidea</taxon>
        <taxon>Plakobranchidae</taxon>
        <taxon>Plakobranchus</taxon>
    </lineage>
</organism>
<dbReference type="EMBL" id="BLXT01005122">
    <property type="protein sequence ID" value="GFO20066.1"/>
    <property type="molecule type" value="Genomic_DNA"/>
</dbReference>
<accession>A0AAV4B9M1</accession>
<evidence type="ECO:0000313" key="4">
    <source>
        <dbReference type="Proteomes" id="UP000735302"/>
    </source>
</evidence>
<feature type="transmembrane region" description="Helical" evidence="1">
    <location>
        <begin position="49"/>
        <end position="75"/>
    </location>
</feature>
<keyword evidence="1" id="KW-0472">Membrane</keyword>
<keyword evidence="1" id="KW-0812">Transmembrane</keyword>
<protein>
    <submittedName>
        <fullName evidence="3">Uncharacterized protein</fullName>
    </submittedName>
</protein>
<evidence type="ECO:0000256" key="1">
    <source>
        <dbReference type="SAM" id="Phobius"/>
    </source>
</evidence>
<dbReference type="AlphaFoldDB" id="A0AAV4B9M1"/>
<dbReference type="PROSITE" id="PS51257">
    <property type="entry name" value="PROKAR_LIPOPROTEIN"/>
    <property type="match status" value="1"/>
</dbReference>
<evidence type="ECO:0000256" key="2">
    <source>
        <dbReference type="SAM" id="SignalP"/>
    </source>
</evidence>